<evidence type="ECO:0000313" key="1">
    <source>
        <dbReference type="EMBL" id="MZP29623.1"/>
    </source>
</evidence>
<dbReference type="Pfam" id="PF02082">
    <property type="entry name" value="Rrf2"/>
    <property type="match status" value="1"/>
</dbReference>
<dbReference type="NCBIfam" id="TIGR00738">
    <property type="entry name" value="rrf2_super"/>
    <property type="match status" value="1"/>
</dbReference>
<evidence type="ECO:0000313" key="2">
    <source>
        <dbReference type="Proteomes" id="UP000463470"/>
    </source>
</evidence>
<gene>
    <name evidence="1" type="ORF">GTO91_07885</name>
</gene>
<dbReference type="Gene3D" id="1.10.10.10">
    <property type="entry name" value="Winged helix-like DNA-binding domain superfamily/Winged helix DNA-binding domain"/>
    <property type="match status" value="1"/>
</dbReference>
<dbReference type="SUPFAM" id="SSF46785">
    <property type="entry name" value="Winged helix' DNA-binding domain"/>
    <property type="match status" value="1"/>
</dbReference>
<dbReference type="InterPro" id="IPR000944">
    <property type="entry name" value="Tscrpt_reg_Rrf2"/>
</dbReference>
<dbReference type="PANTHER" id="PTHR33221">
    <property type="entry name" value="WINGED HELIX-TURN-HELIX TRANSCRIPTIONAL REGULATOR, RRF2 FAMILY"/>
    <property type="match status" value="1"/>
</dbReference>
<comment type="caution">
    <text evidence="1">The sequence shown here is derived from an EMBL/GenBank/DDBJ whole genome shotgun (WGS) entry which is preliminary data.</text>
</comment>
<dbReference type="OrthoDB" id="9808360at2"/>
<dbReference type="EMBL" id="WXEY01000006">
    <property type="protein sequence ID" value="MZP29623.1"/>
    <property type="molecule type" value="Genomic_DNA"/>
</dbReference>
<reference evidence="1 2" key="1">
    <citation type="submission" date="2020-01" db="EMBL/GenBank/DDBJ databases">
        <title>Whole-genome sequence of Heliobacterium undosum DSM 13378.</title>
        <authorList>
            <person name="Kyndt J.A."/>
            <person name="Meyer T.E."/>
        </authorList>
    </citation>
    <scope>NUCLEOTIDE SEQUENCE [LARGE SCALE GENOMIC DNA]</scope>
    <source>
        <strain evidence="1 2">DSM 13378</strain>
    </source>
</reference>
<dbReference type="Proteomes" id="UP000463470">
    <property type="component" value="Unassembled WGS sequence"/>
</dbReference>
<dbReference type="InterPro" id="IPR036388">
    <property type="entry name" value="WH-like_DNA-bd_sf"/>
</dbReference>
<keyword evidence="2" id="KW-1185">Reference proteome</keyword>
<organism evidence="1 2">
    <name type="scientific">Heliomicrobium undosum</name>
    <dbReference type="NCBI Taxonomy" id="121734"/>
    <lineage>
        <taxon>Bacteria</taxon>
        <taxon>Bacillati</taxon>
        <taxon>Bacillota</taxon>
        <taxon>Clostridia</taxon>
        <taxon>Eubacteriales</taxon>
        <taxon>Heliobacteriaceae</taxon>
        <taxon>Heliomicrobium</taxon>
    </lineage>
</organism>
<dbReference type="AlphaFoldDB" id="A0A845L0E4"/>
<name>A0A845L0E4_9FIRM</name>
<protein>
    <submittedName>
        <fullName evidence="1">Rrf2 family transcriptional regulator</fullName>
    </submittedName>
</protein>
<accession>A0A845L0E4</accession>
<dbReference type="PANTHER" id="PTHR33221:SF2">
    <property type="entry name" value="TRANSCRIPTIONAL REGULATOR"/>
    <property type="match status" value="1"/>
</dbReference>
<dbReference type="GO" id="GO:0003700">
    <property type="term" value="F:DNA-binding transcription factor activity"/>
    <property type="evidence" value="ECO:0007669"/>
    <property type="project" value="TreeGrafter"/>
</dbReference>
<proteinExistence type="predicted"/>
<dbReference type="PROSITE" id="PS51197">
    <property type="entry name" value="HTH_RRF2_2"/>
    <property type="match status" value="1"/>
</dbReference>
<dbReference type="RefSeq" id="WP_161257411.1">
    <property type="nucleotide sequence ID" value="NZ_WXEY01000006.1"/>
</dbReference>
<dbReference type="GO" id="GO:0005829">
    <property type="term" value="C:cytosol"/>
    <property type="evidence" value="ECO:0007669"/>
    <property type="project" value="TreeGrafter"/>
</dbReference>
<dbReference type="InterPro" id="IPR036390">
    <property type="entry name" value="WH_DNA-bd_sf"/>
</dbReference>
<sequence>MEITRKAEYAIAALLDLALLPPGEFTLSKDIAKRQGIPSNFLPQIMAALSRHGWVDSTRGAGGGVRLAVEAETITLQAVIEVIEGPIAINRCLVGGGSCPNQAGCPLHHVWARAQGAMLDVLAGTTIADLAKAKRAIGEKNTGDGTGVCCGGS</sequence>